<dbReference type="InterPro" id="IPR036249">
    <property type="entry name" value="Thioredoxin-like_sf"/>
</dbReference>
<name>A0A2A4FZS2_9SPHN</name>
<feature type="domain" description="GST N-terminal" evidence="2">
    <location>
        <begin position="1"/>
        <end position="87"/>
    </location>
</feature>
<comment type="caution">
    <text evidence="4">The sequence shown here is derived from an EMBL/GenBank/DDBJ whole genome shotgun (WGS) entry which is preliminary data.</text>
</comment>
<gene>
    <name evidence="4" type="ORF">COO09_06420</name>
</gene>
<dbReference type="PROSITE" id="PS50405">
    <property type="entry name" value="GST_CTER"/>
    <property type="match status" value="1"/>
</dbReference>
<evidence type="ECO:0000259" key="2">
    <source>
        <dbReference type="PROSITE" id="PS50404"/>
    </source>
</evidence>
<evidence type="ECO:0000313" key="4">
    <source>
        <dbReference type="EMBL" id="PCE42937.1"/>
    </source>
</evidence>
<dbReference type="PROSITE" id="PS50404">
    <property type="entry name" value="GST_NTER"/>
    <property type="match status" value="1"/>
</dbReference>
<proteinExistence type="inferred from homology"/>
<dbReference type="SUPFAM" id="SSF52833">
    <property type="entry name" value="Thioredoxin-like"/>
    <property type="match status" value="1"/>
</dbReference>
<dbReference type="RefSeq" id="WP_066969490.1">
    <property type="nucleotide sequence ID" value="NZ_CP023449.1"/>
</dbReference>
<dbReference type="KEGG" id="rdi:CMV14_16635"/>
<dbReference type="Pfam" id="PF00043">
    <property type="entry name" value="GST_C"/>
    <property type="match status" value="1"/>
</dbReference>
<dbReference type="Proteomes" id="UP000218934">
    <property type="component" value="Unassembled WGS sequence"/>
</dbReference>
<dbReference type="CDD" id="cd03048">
    <property type="entry name" value="GST_N_Ure2p_like"/>
    <property type="match status" value="1"/>
</dbReference>
<evidence type="ECO:0000256" key="1">
    <source>
        <dbReference type="RuleBase" id="RU003494"/>
    </source>
</evidence>
<dbReference type="Gene3D" id="3.40.30.10">
    <property type="entry name" value="Glutaredoxin"/>
    <property type="match status" value="1"/>
</dbReference>
<dbReference type="InterPro" id="IPR004045">
    <property type="entry name" value="Glutathione_S-Trfase_N"/>
</dbReference>
<comment type="similarity">
    <text evidence="1">Belongs to the GST superfamily.</text>
</comment>
<accession>A0A2A4FZS2</accession>
<dbReference type="SFLD" id="SFLDG00358">
    <property type="entry name" value="Main_(cytGST)"/>
    <property type="match status" value="1"/>
</dbReference>
<dbReference type="InterPro" id="IPR010987">
    <property type="entry name" value="Glutathione-S-Trfase_C-like"/>
</dbReference>
<organism evidence="4 5">
    <name type="scientific">Rhizorhabdus dicambivorans</name>
    <dbReference type="NCBI Taxonomy" id="1850238"/>
    <lineage>
        <taxon>Bacteria</taxon>
        <taxon>Pseudomonadati</taxon>
        <taxon>Pseudomonadota</taxon>
        <taxon>Alphaproteobacteria</taxon>
        <taxon>Sphingomonadales</taxon>
        <taxon>Sphingomonadaceae</taxon>
        <taxon>Rhizorhabdus</taxon>
    </lineage>
</organism>
<dbReference type="Pfam" id="PF02798">
    <property type="entry name" value="GST_N"/>
    <property type="match status" value="1"/>
</dbReference>
<dbReference type="Gene3D" id="1.20.1050.10">
    <property type="match status" value="1"/>
</dbReference>
<dbReference type="PANTHER" id="PTHR44051:SF19">
    <property type="entry name" value="DISULFIDE-BOND OXIDOREDUCTASE YFCG"/>
    <property type="match status" value="1"/>
</dbReference>
<dbReference type="InterPro" id="IPR004046">
    <property type="entry name" value="GST_C"/>
</dbReference>
<evidence type="ECO:0000259" key="3">
    <source>
        <dbReference type="PROSITE" id="PS50405"/>
    </source>
</evidence>
<feature type="domain" description="GST C-terminal" evidence="3">
    <location>
        <begin position="90"/>
        <end position="214"/>
    </location>
</feature>
<dbReference type="SUPFAM" id="SSF47616">
    <property type="entry name" value="GST C-terminal domain-like"/>
    <property type="match status" value="1"/>
</dbReference>
<reference evidence="4 5" key="1">
    <citation type="submission" date="2017-09" db="EMBL/GenBank/DDBJ databases">
        <title>The Catabolism of 3,6-Dichlorosalicylic acid is Initiated by the Cytochrome P450 Monooxygenase DsmABC in Rhizorhabdus dicambivorans Ndbn-20.</title>
        <authorList>
            <person name="Na L."/>
        </authorList>
    </citation>
    <scope>NUCLEOTIDE SEQUENCE [LARGE SCALE GENOMIC DNA]</scope>
    <source>
        <strain evidence="4 5">Ndbn-20m</strain>
    </source>
</reference>
<protein>
    <submittedName>
        <fullName evidence="4">Thiol:disulfide oxidoreductase</fullName>
    </submittedName>
</protein>
<dbReference type="SFLD" id="SFLDS00019">
    <property type="entry name" value="Glutathione_Transferase_(cytos"/>
    <property type="match status" value="1"/>
</dbReference>
<keyword evidence="5" id="KW-1185">Reference proteome</keyword>
<dbReference type="EMBL" id="NWUF01000005">
    <property type="protein sequence ID" value="PCE42937.1"/>
    <property type="molecule type" value="Genomic_DNA"/>
</dbReference>
<evidence type="ECO:0000313" key="5">
    <source>
        <dbReference type="Proteomes" id="UP000218934"/>
    </source>
</evidence>
<dbReference type="AlphaFoldDB" id="A0A2A4FZS2"/>
<dbReference type="PANTHER" id="PTHR44051">
    <property type="entry name" value="GLUTATHIONE S-TRANSFERASE-RELATED"/>
    <property type="match status" value="1"/>
</dbReference>
<dbReference type="SFLD" id="SFLDG01151">
    <property type="entry name" value="Main.2:_Nu-like"/>
    <property type="match status" value="1"/>
</dbReference>
<dbReference type="InterPro" id="IPR036282">
    <property type="entry name" value="Glutathione-S-Trfase_C_sf"/>
</dbReference>
<dbReference type="InterPro" id="IPR040079">
    <property type="entry name" value="Glutathione_S-Trfase"/>
</dbReference>
<sequence>MIELFYWTSANAQKVLIFLEENGIEHKLTPLNVGKGEQYAPDFVKISPNSRLPTIIDHAPAISDKPVSIFESGAILIYLAEKYGRHLSADPLVRLEALQWLIWQVAGLGPIGGQVVHFRNYAPEPMDYPLKRYGAENDRLLKVLDSRLKGRDYIAGDYSIADMACFPWIFAHARRDQIDLESLPDLKRWFLSIRERPAVKRAYDTMFAFTGSPVVKNHGMMDEDERRILFGAHAVK</sequence>
<dbReference type="OrthoDB" id="9803562at2"/>